<evidence type="ECO:0000313" key="1">
    <source>
        <dbReference type="EMBL" id="CAH1963730.1"/>
    </source>
</evidence>
<sequence>MISMKDRKKIFVFKIIYLKTKN</sequence>
<dbReference type="AlphaFoldDB" id="A0A9P0JYX9"/>
<dbReference type="Proteomes" id="UP001152888">
    <property type="component" value="Unassembled WGS sequence"/>
</dbReference>
<proteinExistence type="predicted"/>
<dbReference type="OrthoDB" id="6728128at2759"/>
<dbReference type="EMBL" id="CAKOFQ010006710">
    <property type="protein sequence ID" value="CAH1963730.1"/>
    <property type="molecule type" value="Genomic_DNA"/>
</dbReference>
<gene>
    <name evidence="1" type="ORF">ACAOBT_LOCUS5369</name>
</gene>
<organism evidence="1 2">
    <name type="scientific">Acanthoscelides obtectus</name>
    <name type="common">Bean weevil</name>
    <name type="synonym">Bruchus obtectus</name>
    <dbReference type="NCBI Taxonomy" id="200917"/>
    <lineage>
        <taxon>Eukaryota</taxon>
        <taxon>Metazoa</taxon>
        <taxon>Ecdysozoa</taxon>
        <taxon>Arthropoda</taxon>
        <taxon>Hexapoda</taxon>
        <taxon>Insecta</taxon>
        <taxon>Pterygota</taxon>
        <taxon>Neoptera</taxon>
        <taxon>Endopterygota</taxon>
        <taxon>Coleoptera</taxon>
        <taxon>Polyphaga</taxon>
        <taxon>Cucujiformia</taxon>
        <taxon>Chrysomeloidea</taxon>
        <taxon>Chrysomelidae</taxon>
        <taxon>Bruchinae</taxon>
        <taxon>Bruchini</taxon>
        <taxon>Acanthoscelides</taxon>
    </lineage>
</organism>
<name>A0A9P0JYX9_ACAOB</name>
<protein>
    <submittedName>
        <fullName evidence="1">Uncharacterized protein</fullName>
    </submittedName>
</protein>
<reference evidence="1" key="1">
    <citation type="submission" date="2022-03" db="EMBL/GenBank/DDBJ databases">
        <authorList>
            <person name="Sayadi A."/>
        </authorList>
    </citation>
    <scope>NUCLEOTIDE SEQUENCE</scope>
</reference>
<accession>A0A9P0JYX9</accession>
<comment type="caution">
    <text evidence="1">The sequence shown here is derived from an EMBL/GenBank/DDBJ whole genome shotgun (WGS) entry which is preliminary data.</text>
</comment>
<keyword evidence="2" id="KW-1185">Reference proteome</keyword>
<evidence type="ECO:0000313" key="2">
    <source>
        <dbReference type="Proteomes" id="UP001152888"/>
    </source>
</evidence>